<evidence type="ECO:0000313" key="4">
    <source>
        <dbReference type="Proteomes" id="UP000054266"/>
    </source>
</evidence>
<name>A0A0D2FV93_9EURO</name>
<dbReference type="AlphaFoldDB" id="A0A0D2FV93"/>
<feature type="transmembrane region" description="Helical" evidence="2">
    <location>
        <begin position="82"/>
        <end position="102"/>
    </location>
</feature>
<reference evidence="3 4" key="1">
    <citation type="submission" date="2015-01" db="EMBL/GenBank/DDBJ databases">
        <title>The Genome Sequence of Capronia semiimmersa CBS27337.</title>
        <authorList>
            <consortium name="The Broad Institute Genomics Platform"/>
            <person name="Cuomo C."/>
            <person name="de Hoog S."/>
            <person name="Gorbushina A."/>
            <person name="Stielow B."/>
            <person name="Teixiera M."/>
            <person name="Abouelleil A."/>
            <person name="Chapman S.B."/>
            <person name="Priest M."/>
            <person name="Young S.K."/>
            <person name="Wortman J."/>
            <person name="Nusbaum C."/>
            <person name="Birren B."/>
        </authorList>
    </citation>
    <scope>NUCLEOTIDE SEQUENCE [LARGE SCALE GENOMIC DNA]</scope>
    <source>
        <strain evidence="3 4">CBS 27337</strain>
    </source>
</reference>
<dbReference type="HOGENOM" id="CLU_2037775_0_0_1"/>
<gene>
    <name evidence="3" type="ORF">PV04_00600</name>
</gene>
<proteinExistence type="predicted"/>
<dbReference type="EMBL" id="KN846956">
    <property type="protein sequence ID" value="KIW72403.1"/>
    <property type="molecule type" value="Genomic_DNA"/>
</dbReference>
<dbReference type="Proteomes" id="UP000054266">
    <property type="component" value="Unassembled WGS sequence"/>
</dbReference>
<keyword evidence="4" id="KW-1185">Reference proteome</keyword>
<organism evidence="3 4">
    <name type="scientific">Phialophora macrospora</name>
    <dbReference type="NCBI Taxonomy" id="1851006"/>
    <lineage>
        <taxon>Eukaryota</taxon>
        <taxon>Fungi</taxon>
        <taxon>Dikarya</taxon>
        <taxon>Ascomycota</taxon>
        <taxon>Pezizomycotina</taxon>
        <taxon>Eurotiomycetes</taxon>
        <taxon>Chaetothyriomycetidae</taxon>
        <taxon>Chaetothyriales</taxon>
        <taxon>Herpotrichiellaceae</taxon>
        <taxon>Phialophora</taxon>
    </lineage>
</organism>
<protein>
    <submittedName>
        <fullName evidence="3">Uncharacterized protein</fullName>
    </submittedName>
</protein>
<sequence length="121" mass="13358">MFRPRDLRTRGSELSVSGPSQARLRSHRIASAADDRNGRVHKTTYTGHQCDFVAVMSIFGSLGKAKLPCPVHPLTWRRGLQLWILIIPYYSVGIQFSMVSIVQAQRWEAGGSGKPPAIPTG</sequence>
<evidence type="ECO:0000256" key="1">
    <source>
        <dbReference type="SAM" id="MobiDB-lite"/>
    </source>
</evidence>
<evidence type="ECO:0000313" key="3">
    <source>
        <dbReference type="EMBL" id="KIW72403.1"/>
    </source>
</evidence>
<keyword evidence="2" id="KW-1133">Transmembrane helix</keyword>
<feature type="region of interest" description="Disordered" evidence="1">
    <location>
        <begin position="1"/>
        <end position="36"/>
    </location>
</feature>
<keyword evidence="2" id="KW-0812">Transmembrane</keyword>
<feature type="compositionally biased region" description="Basic and acidic residues" evidence="1">
    <location>
        <begin position="1"/>
        <end position="11"/>
    </location>
</feature>
<evidence type="ECO:0000256" key="2">
    <source>
        <dbReference type="SAM" id="Phobius"/>
    </source>
</evidence>
<accession>A0A0D2FV93</accession>
<keyword evidence="2" id="KW-0472">Membrane</keyword>